<gene>
    <name evidence="2" type="ORF">NPE20_12280</name>
</gene>
<name>A0ABT1T2E9_9SPHI</name>
<comment type="caution">
    <text evidence="2">The sequence shown here is derived from an EMBL/GenBank/DDBJ whole genome shotgun (WGS) entry which is preliminary data.</text>
</comment>
<keyword evidence="1" id="KW-0472">Membrane</keyword>
<dbReference type="EMBL" id="JANHOH010000002">
    <property type="protein sequence ID" value="MCQ6958744.1"/>
    <property type="molecule type" value="Genomic_DNA"/>
</dbReference>
<keyword evidence="1" id="KW-0812">Transmembrane</keyword>
<proteinExistence type="predicted"/>
<keyword evidence="3" id="KW-1185">Reference proteome</keyword>
<accession>A0ABT1T2E9</accession>
<keyword evidence="1" id="KW-1133">Transmembrane helix</keyword>
<organism evidence="2 3">
    <name type="scientific">Mucilaginibacter aquariorum</name>
    <dbReference type="NCBI Taxonomy" id="2967225"/>
    <lineage>
        <taxon>Bacteria</taxon>
        <taxon>Pseudomonadati</taxon>
        <taxon>Bacteroidota</taxon>
        <taxon>Sphingobacteriia</taxon>
        <taxon>Sphingobacteriales</taxon>
        <taxon>Sphingobacteriaceae</taxon>
        <taxon>Mucilaginibacter</taxon>
    </lineage>
</organism>
<protein>
    <submittedName>
        <fullName evidence="2">Uncharacterized protein</fullName>
    </submittedName>
</protein>
<reference evidence="2 3" key="1">
    <citation type="submission" date="2022-07" db="EMBL/GenBank/DDBJ databases">
        <title>Mucilaginibacter sp. JC4.</title>
        <authorList>
            <person name="Le V."/>
            <person name="Ko S.-R."/>
            <person name="Ahn C.-Y."/>
            <person name="Oh H.-M."/>
        </authorList>
    </citation>
    <scope>NUCLEOTIDE SEQUENCE [LARGE SCALE GENOMIC DNA]</scope>
    <source>
        <strain evidence="2 3">JC4</strain>
    </source>
</reference>
<dbReference type="RefSeq" id="WP_256538941.1">
    <property type="nucleotide sequence ID" value="NZ_JANHOH010000002.1"/>
</dbReference>
<evidence type="ECO:0000256" key="1">
    <source>
        <dbReference type="SAM" id="Phobius"/>
    </source>
</evidence>
<evidence type="ECO:0000313" key="2">
    <source>
        <dbReference type="EMBL" id="MCQ6958744.1"/>
    </source>
</evidence>
<sequence>MKQTHYRTPRRGKLSWPEKHSNLATLIVVLIIIMFLVLFFLFPKIAG</sequence>
<evidence type="ECO:0000313" key="3">
    <source>
        <dbReference type="Proteomes" id="UP001204376"/>
    </source>
</evidence>
<feature type="transmembrane region" description="Helical" evidence="1">
    <location>
        <begin position="21"/>
        <end position="42"/>
    </location>
</feature>
<dbReference type="Proteomes" id="UP001204376">
    <property type="component" value="Unassembled WGS sequence"/>
</dbReference>